<evidence type="ECO:0000313" key="1">
    <source>
        <dbReference type="EMBL" id="KKL26015.1"/>
    </source>
</evidence>
<reference evidence="1" key="1">
    <citation type="journal article" date="2015" name="Nature">
        <title>Complex archaea that bridge the gap between prokaryotes and eukaryotes.</title>
        <authorList>
            <person name="Spang A."/>
            <person name="Saw J.H."/>
            <person name="Jorgensen S.L."/>
            <person name="Zaremba-Niedzwiedzka K."/>
            <person name="Martijn J."/>
            <person name="Lind A.E."/>
            <person name="van Eijk R."/>
            <person name="Schleper C."/>
            <person name="Guy L."/>
            <person name="Ettema T.J."/>
        </authorList>
    </citation>
    <scope>NUCLEOTIDE SEQUENCE</scope>
</reference>
<sequence length="329" mass="38975">MTTERKAIVDKIYYEYGKQNTDFRVVYTYEKNGDTEFSKWIPYLKAQENPELIKKINQREQLKNEIILDQDKGDYKVLIERLKADGLKFYAYSTEDDRARHIHLFFKGLAQLNKLEREKVREFFINRYGCDSAYKIDKKIIPLENVEHWKTGKVKKLIAAVEGENDVEIILKEMPPEAKAVLRVTNFMYNVEQFYLLQPFFYDKANLFWLWKENKWQIVDDTDILNAIDEELNLTGEIVTSTIKNAYLEAFKRIGRKHIPENAKPTWIQFDDEIVDIETDEIFKATPKYFFTNPIPHEVGESDSTPVLDKLFKEWVGEKYVSTIYETLA</sequence>
<name>A0A0F9BVU4_9ZZZZ</name>
<protein>
    <submittedName>
        <fullName evidence="1">Uncharacterized protein</fullName>
    </submittedName>
</protein>
<organism evidence="1">
    <name type="scientific">marine sediment metagenome</name>
    <dbReference type="NCBI Taxonomy" id="412755"/>
    <lineage>
        <taxon>unclassified sequences</taxon>
        <taxon>metagenomes</taxon>
        <taxon>ecological metagenomes</taxon>
    </lineage>
</organism>
<feature type="non-terminal residue" evidence="1">
    <location>
        <position position="329"/>
    </location>
</feature>
<gene>
    <name evidence="1" type="ORF">LCGC14_2399540</name>
</gene>
<comment type="caution">
    <text evidence="1">The sequence shown here is derived from an EMBL/GenBank/DDBJ whole genome shotgun (WGS) entry which is preliminary data.</text>
</comment>
<dbReference type="EMBL" id="LAZR01035998">
    <property type="protein sequence ID" value="KKL26015.1"/>
    <property type="molecule type" value="Genomic_DNA"/>
</dbReference>
<dbReference type="AlphaFoldDB" id="A0A0F9BVU4"/>
<proteinExistence type="predicted"/>
<accession>A0A0F9BVU4</accession>